<keyword evidence="3" id="KW-1185">Reference proteome</keyword>
<feature type="region of interest" description="Disordered" evidence="1">
    <location>
        <begin position="262"/>
        <end position="293"/>
    </location>
</feature>
<evidence type="ECO:0000313" key="2">
    <source>
        <dbReference type="EMBL" id="CAK0788437.1"/>
    </source>
</evidence>
<dbReference type="EMBL" id="CAUYUJ010000053">
    <property type="protein sequence ID" value="CAK0788437.1"/>
    <property type="molecule type" value="Genomic_DNA"/>
</dbReference>
<comment type="caution">
    <text evidence="2">The sequence shown here is derived from an EMBL/GenBank/DDBJ whole genome shotgun (WGS) entry which is preliminary data.</text>
</comment>
<dbReference type="Proteomes" id="UP001189429">
    <property type="component" value="Unassembled WGS sequence"/>
</dbReference>
<evidence type="ECO:0000313" key="3">
    <source>
        <dbReference type="Proteomes" id="UP001189429"/>
    </source>
</evidence>
<sequence length="384" mass="40913">MSTFGAEAHKSLAALVAPAVPATSAPSAQPSARDVAERLCDLFLCFPCAVWEGVQWRVLVRKYEERYSTRLDVAALGHSTPVAAATVLLWNVLGSVDSDDEANPLLRIDDAVALIPKPGRLGCWPSLYHALHEIARRHGEKGLLLSRLKPLLLRYWHAGFDESGHGFMSSDGSTSKSRKMKHLVQDVRRWRNERLAWREARGLRPTPVDEALAPCLELSPSDSHNDLVLRCTPRRLPALEAVHGAPGRAGGCAGAALDDPFDDPFEPPPEAGPWRARRGSARQGACPSTAGLSTSAGSEFGAASASASASCCATPRLASGAATPAQAQGDGIHAQAAAALLPHEGIALLPLWWSLAPSAPQFSVIPQGIVQSIRSQFEPPGWRG</sequence>
<evidence type="ECO:0000256" key="1">
    <source>
        <dbReference type="SAM" id="MobiDB-lite"/>
    </source>
</evidence>
<protein>
    <submittedName>
        <fullName evidence="2">Uncharacterized protein</fullName>
    </submittedName>
</protein>
<organism evidence="2 3">
    <name type="scientific">Prorocentrum cordatum</name>
    <dbReference type="NCBI Taxonomy" id="2364126"/>
    <lineage>
        <taxon>Eukaryota</taxon>
        <taxon>Sar</taxon>
        <taxon>Alveolata</taxon>
        <taxon>Dinophyceae</taxon>
        <taxon>Prorocentrales</taxon>
        <taxon>Prorocentraceae</taxon>
        <taxon>Prorocentrum</taxon>
    </lineage>
</organism>
<proteinExistence type="predicted"/>
<name>A0ABN9P6Y1_9DINO</name>
<accession>A0ABN9P6Y1</accession>
<gene>
    <name evidence="2" type="ORF">PCOR1329_LOCUS326</name>
</gene>
<reference evidence="2" key="1">
    <citation type="submission" date="2023-10" db="EMBL/GenBank/DDBJ databases">
        <authorList>
            <person name="Chen Y."/>
            <person name="Shah S."/>
            <person name="Dougan E. K."/>
            <person name="Thang M."/>
            <person name="Chan C."/>
        </authorList>
    </citation>
    <scope>NUCLEOTIDE SEQUENCE [LARGE SCALE GENOMIC DNA]</scope>
</reference>